<evidence type="ECO:0000259" key="3">
    <source>
        <dbReference type="Pfam" id="PF03033"/>
    </source>
</evidence>
<dbReference type="Pfam" id="PF06722">
    <property type="entry name" value="EryCIII-like_C"/>
    <property type="match status" value="1"/>
</dbReference>
<dbReference type="STRING" id="953739.SVEN_6860"/>
<dbReference type="HOGENOM" id="CLU_000537_8_0_11"/>
<feature type="region of interest" description="Disordered" evidence="2">
    <location>
        <begin position="1"/>
        <end position="29"/>
    </location>
</feature>
<gene>
    <name evidence="5" type="ordered locus">SVEN_6860</name>
</gene>
<dbReference type="GO" id="GO:0008194">
    <property type="term" value="F:UDP-glycosyltransferase activity"/>
    <property type="evidence" value="ECO:0007669"/>
    <property type="project" value="InterPro"/>
</dbReference>
<dbReference type="InterPro" id="IPR050426">
    <property type="entry name" value="Glycosyltransferase_28"/>
</dbReference>
<dbReference type="AlphaFoldDB" id="F2RJ20"/>
<feature type="compositionally biased region" description="Low complexity" evidence="2">
    <location>
        <begin position="1"/>
        <end position="15"/>
    </location>
</feature>
<dbReference type="GO" id="GO:0005975">
    <property type="term" value="P:carbohydrate metabolic process"/>
    <property type="evidence" value="ECO:0007669"/>
    <property type="project" value="InterPro"/>
</dbReference>
<dbReference type="PATRIC" id="fig|953739.5.peg.2082"/>
<dbReference type="Gene3D" id="3.40.50.2000">
    <property type="entry name" value="Glycogen Phosphorylase B"/>
    <property type="match status" value="2"/>
</dbReference>
<feature type="domain" description="Erythromycin biosynthesis protein CIII-like C-terminal" evidence="4">
    <location>
        <begin position="321"/>
        <end position="429"/>
    </location>
</feature>
<evidence type="ECO:0000256" key="1">
    <source>
        <dbReference type="ARBA" id="ARBA00022679"/>
    </source>
</evidence>
<proteinExistence type="predicted"/>
<dbReference type="PANTHER" id="PTHR48050">
    <property type="entry name" value="STEROL 3-BETA-GLUCOSYLTRANSFERASE"/>
    <property type="match status" value="1"/>
</dbReference>
<dbReference type="InterPro" id="IPR010610">
    <property type="entry name" value="EryCIII-like_C"/>
</dbReference>
<dbReference type="FunFam" id="3.40.50.2000:FF:000009">
    <property type="entry name" value="Sterol 3-beta-glucosyltransferase UGT80A2"/>
    <property type="match status" value="1"/>
</dbReference>
<dbReference type="GO" id="GO:0016758">
    <property type="term" value="F:hexosyltransferase activity"/>
    <property type="evidence" value="ECO:0007669"/>
    <property type="project" value="InterPro"/>
</dbReference>
<dbReference type="InterPro" id="IPR002213">
    <property type="entry name" value="UDP_glucos_trans"/>
</dbReference>
<dbReference type="GO" id="GO:0033072">
    <property type="term" value="P:vancomycin biosynthetic process"/>
    <property type="evidence" value="ECO:0007669"/>
    <property type="project" value="UniProtKB-ARBA"/>
</dbReference>
<feature type="domain" description="Glycosyltransferase family 28 N-terminal" evidence="3">
    <location>
        <begin position="37"/>
        <end position="96"/>
    </location>
</feature>
<dbReference type="CDD" id="cd03784">
    <property type="entry name" value="GT1_Gtf-like"/>
    <property type="match status" value="1"/>
</dbReference>
<evidence type="ECO:0000259" key="4">
    <source>
        <dbReference type="Pfam" id="PF06722"/>
    </source>
</evidence>
<dbReference type="InterPro" id="IPR004276">
    <property type="entry name" value="GlycoTrans_28_N"/>
</dbReference>
<dbReference type="KEGG" id="sve:SVEN_6860"/>
<dbReference type="eggNOG" id="COG1819">
    <property type="taxonomic scope" value="Bacteria"/>
</dbReference>
<dbReference type="EMBL" id="FR845719">
    <property type="protein sequence ID" value="CCA60146.1"/>
    <property type="molecule type" value="Genomic_DNA"/>
</dbReference>
<sequence>MRTGRTPRQPTPRLRITSSPPMLGRRAPVGQTGGVRIVMMTAGSRGDVAPYTGLSAGLVRAGHEVTLAAHGVFEPLVTGSGVRFRALPVDPRAELHSPRGRRLHDARTGAGKLVRLASMARSAADEMTAALVEVAREGDVLLVGGALGPLGYAIADGLSVPAMGLHLQPLHPTGEFPAPVLGTRSLGAVGNRLSGRAVMTTVELLFADAVRSLRRRYGLVTTGPRRGRRARPVLHGYSRLVVPRPRDWSPELEVAGYWWPHETGRLSQELEDFLAAGPPPVFVGLGSATVPDPERVSREIVTALRTANVRGIVQRGWAGLDARSDDILTVDEVPHSLLFPRTAAVVHHAGAGTTGAVLRAGVPSVPVPVQFDAAFWASRLTALGTAPGAVPLRRLTSGALSEALVGATADGRHRTRARALADRLAAEDGVAPVLAALARLAP</sequence>
<name>F2RJ20_STRVP</name>
<dbReference type="SUPFAM" id="SSF53756">
    <property type="entry name" value="UDP-Glycosyltransferase/glycogen phosphorylase"/>
    <property type="match status" value="1"/>
</dbReference>
<organism evidence="5 6">
    <name type="scientific">Streptomyces venezuelae (strain ATCC 10712 / CBS 650.69 / DSM 40230 / JCM 4526 / NBRC 13096 / PD 04745)</name>
    <dbReference type="NCBI Taxonomy" id="953739"/>
    <lineage>
        <taxon>Bacteria</taxon>
        <taxon>Bacillati</taxon>
        <taxon>Actinomycetota</taxon>
        <taxon>Actinomycetes</taxon>
        <taxon>Kitasatosporales</taxon>
        <taxon>Streptomycetaceae</taxon>
        <taxon>Streptomyces</taxon>
    </lineage>
</organism>
<reference evidence="5 6" key="1">
    <citation type="journal article" date="2011" name="BMC Genomics">
        <title>Genome-wide analysis of the role of GlnR in Streptomyces venezuelae provides new insights into global nitrogen regulation in actinomycetes.</title>
        <authorList>
            <person name="Pullan S.T."/>
            <person name="Bibb M.J."/>
            <person name="Merrick M."/>
        </authorList>
    </citation>
    <scope>NUCLEOTIDE SEQUENCE [LARGE SCALE GENOMIC DNA]</scope>
    <source>
        <strain evidence="6">ATCC 10712 / CBS 650.69 / DSM 40230 / JCM 4526 / NBRC 13096 / PD 04745</strain>
    </source>
</reference>
<accession>F2RJ20</accession>
<protein>
    <submittedName>
        <fullName evidence="5">UDP-glucose:sterol glucosyltransferase</fullName>
    </submittedName>
</protein>
<keyword evidence="1 5" id="KW-0808">Transferase</keyword>
<dbReference type="PANTHER" id="PTHR48050:SF13">
    <property type="entry name" value="STEROL 3-BETA-GLUCOSYLTRANSFERASE UGT80A2"/>
    <property type="match status" value="1"/>
</dbReference>
<keyword evidence="6" id="KW-1185">Reference proteome</keyword>
<dbReference type="Pfam" id="PF03033">
    <property type="entry name" value="Glyco_transf_28"/>
    <property type="match status" value="1"/>
</dbReference>
<evidence type="ECO:0000313" key="6">
    <source>
        <dbReference type="Proteomes" id="UP000006854"/>
    </source>
</evidence>
<evidence type="ECO:0000256" key="2">
    <source>
        <dbReference type="SAM" id="MobiDB-lite"/>
    </source>
</evidence>
<evidence type="ECO:0000313" key="5">
    <source>
        <dbReference type="EMBL" id="CCA60146.1"/>
    </source>
</evidence>
<dbReference type="Proteomes" id="UP000006854">
    <property type="component" value="Chromosome"/>
</dbReference>